<reference evidence="1" key="1">
    <citation type="submission" date="2021-10" db="EMBL/GenBank/DDBJ databases">
        <title>Roseicella aerolatum sp. nov., isolated from aerosols of e-waste dismantling site.</title>
        <authorList>
            <person name="Qin T."/>
        </authorList>
    </citation>
    <scope>NUCLEOTIDE SEQUENCE</scope>
    <source>
        <strain evidence="1">GB24</strain>
    </source>
</reference>
<evidence type="ECO:0000313" key="1">
    <source>
        <dbReference type="EMBL" id="MCB4820241.1"/>
    </source>
</evidence>
<dbReference type="EMBL" id="JAJAQI010000001">
    <property type="protein sequence ID" value="MCB4820241.1"/>
    <property type="molecule type" value="Genomic_DNA"/>
</dbReference>
<comment type="caution">
    <text evidence="1">The sequence shown here is derived from an EMBL/GenBank/DDBJ whole genome shotgun (WGS) entry which is preliminary data.</text>
</comment>
<evidence type="ECO:0000313" key="2">
    <source>
        <dbReference type="Proteomes" id="UP001139311"/>
    </source>
</evidence>
<gene>
    <name evidence="1" type="ORF">LHA35_00670</name>
</gene>
<protein>
    <submittedName>
        <fullName evidence="1">Uncharacterized protein</fullName>
    </submittedName>
</protein>
<dbReference type="Proteomes" id="UP001139311">
    <property type="component" value="Unassembled WGS sequence"/>
</dbReference>
<dbReference type="AlphaFoldDB" id="A0A9X1L5Y7"/>
<organism evidence="1 2">
    <name type="scientific">Roseicella aerolata</name>
    <dbReference type="NCBI Taxonomy" id="2883479"/>
    <lineage>
        <taxon>Bacteria</taxon>
        <taxon>Pseudomonadati</taxon>
        <taxon>Pseudomonadota</taxon>
        <taxon>Alphaproteobacteria</taxon>
        <taxon>Acetobacterales</taxon>
        <taxon>Roseomonadaceae</taxon>
        <taxon>Roseicella</taxon>
    </lineage>
</organism>
<proteinExistence type="predicted"/>
<dbReference type="RefSeq" id="WP_226603174.1">
    <property type="nucleotide sequence ID" value="NZ_JAJAQI010000001.1"/>
</dbReference>
<name>A0A9X1L5Y7_9PROT</name>
<keyword evidence="2" id="KW-1185">Reference proteome</keyword>
<accession>A0A9X1L5Y7</accession>
<sequence>MQIVQVVTEAEYMRAILEIRRLVASEPDSGTPDGDRLEVLTCLAEAFEAERYLRDLADIEAR</sequence>